<dbReference type="Proteomes" id="UP000326178">
    <property type="component" value="Chromosome"/>
</dbReference>
<dbReference type="KEGG" id="snk:CP967_20290"/>
<keyword evidence="5" id="KW-0717">Septation</keyword>
<proteinExistence type="inferred from homology"/>
<gene>
    <name evidence="8" type="ORF">CP967_20290</name>
</gene>
<dbReference type="Pfam" id="PF04686">
    <property type="entry name" value="SsgA"/>
    <property type="match status" value="1"/>
</dbReference>
<evidence type="ECO:0000256" key="5">
    <source>
        <dbReference type="ARBA" id="ARBA00023210"/>
    </source>
</evidence>
<dbReference type="GO" id="GO:0030428">
    <property type="term" value="C:cell septum"/>
    <property type="evidence" value="ECO:0007669"/>
    <property type="project" value="UniProtKB-SubCell"/>
</dbReference>
<evidence type="ECO:0000256" key="6">
    <source>
        <dbReference type="ARBA" id="ARBA00023306"/>
    </source>
</evidence>
<accession>A0A5J6FD19</accession>
<comment type="similarity">
    <text evidence="2">Belongs to the SsgA family.</text>
</comment>
<dbReference type="OrthoDB" id="3853096at2"/>
<dbReference type="InterPro" id="IPR038658">
    <property type="entry name" value="SsgB_sf"/>
</dbReference>
<comment type="subcellular location">
    <subcellularLocation>
        <location evidence="1">Cell septum</location>
    </subcellularLocation>
</comment>
<evidence type="ECO:0000256" key="3">
    <source>
        <dbReference type="ARBA" id="ARBA00022618"/>
    </source>
</evidence>
<dbReference type="InterPro" id="IPR006776">
    <property type="entry name" value="SsgB"/>
</dbReference>
<dbReference type="EMBL" id="CP023702">
    <property type="protein sequence ID" value="QEU74021.1"/>
    <property type="molecule type" value="Genomic_DNA"/>
</dbReference>
<dbReference type="AlphaFoldDB" id="A0A5J6FD19"/>
<protein>
    <submittedName>
        <fullName evidence="8">SsgA family sporulation/cell division regulator</fullName>
    </submittedName>
</protein>
<evidence type="ECO:0000313" key="9">
    <source>
        <dbReference type="Proteomes" id="UP000326178"/>
    </source>
</evidence>
<keyword evidence="3 8" id="KW-0132">Cell division</keyword>
<evidence type="ECO:0000256" key="7">
    <source>
        <dbReference type="SAM" id="MobiDB-lite"/>
    </source>
</evidence>
<sequence length="125" mass="13373">MSDAIHEPARARLITDGPDPRPVPVVLGYDPGAPRTVRIRFPGGIEWAVDRDALEGGLRSPVTSGDIRVWPCGRVQLIVELHSPEGVAVLQFDSAPVIRFLRRTHEEAGADGGTRPAPGPSAVRA</sequence>
<evidence type="ECO:0000256" key="4">
    <source>
        <dbReference type="ARBA" id="ARBA00022969"/>
    </source>
</evidence>
<keyword evidence="9" id="KW-1185">Reference proteome</keyword>
<organism evidence="8 9">
    <name type="scientific">Streptomyces nitrosporeus</name>
    <dbReference type="NCBI Taxonomy" id="28894"/>
    <lineage>
        <taxon>Bacteria</taxon>
        <taxon>Bacillati</taxon>
        <taxon>Actinomycetota</taxon>
        <taxon>Actinomycetes</taxon>
        <taxon>Kitasatosporales</taxon>
        <taxon>Streptomycetaceae</taxon>
        <taxon>Streptomyces</taxon>
    </lineage>
</organism>
<keyword evidence="4" id="KW-0749">Sporulation</keyword>
<feature type="region of interest" description="Disordered" evidence="7">
    <location>
        <begin position="106"/>
        <end position="125"/>
    </location>
</feature>
<evidence type="ECO:0000313" key="8">
    <source>
        <dbReference type="EMBL" id="QEU74021.1"/>
    </source>
</evidence>
<keyword evidence="6" id="KW-0131">Cell cycle</keyword>
<evidence type="ECO:0000256" key="2">
    <source>
        <dbReference type="ARBA" id="ARBA00009323"/>
    </source>
</evidence>
<reference evidence="8 9" key="1">
    <citation type="submission" date="2017-09" db="EMBL/GenBank/DDBJ databases">
        <authorList>
            <person name="Lee N."/>
            <person name="Cho B.-K."/>
        </authorList>
    </citation>
    <scope>NUCLEOTIDE SEQUENCE [LARGE SCALE GENOMIC DNA]</scope>
    <source>
        <strain evidence="8 9">ATCC 12769</strain>
    </source>
</reference>
<dbReference type="GO" id="GO:0000917">
    <property type="term" value="P:division septum assembly"/>
    <property type="evidence" value="ECO:0007669"/>
    <property type="project" value="UniProtKB-KW"/>
</dbReference>
<name>A0A5J6FD19_9ACTN</name>
<dbReference type="RefSeq" id="WP_150489317.1">
    <property type="nucleotide sequence ID" value="NZ_BMUV01000008.1"/>
</dbReference>
<dbReference type="GO" id="GO:0030435">
    <property type="term" value="P:sporulation resulting in formation of a cellular spore"/>
    <property type="evidence" value="ECO:0007669"/>
    <property type="project" value="UniProtKB-KW"/>
</dbReference>
<evidence type="ECO:0000256" key="1">
    <source>
        <dbReference type="ARBA" id="ARBA00004431"/>
    </source>
</evidence>
<dbReference type="Gene3D" id="2.30.31.20">
    <property type="entry name" value="Sporulation-specific cell division protein SsgB"/>
    <property type="match status" value="1"/>
</dbReference>